<evidence type="ECO:0000313" key="2">
    <source>
        <dbReference type="EMBL" id="KKK17709.1"/>
    </source>
</evidence>
<dbReference type="EMBL" id="JZBS01002673">
    <property type="protein sequence ID" value="KKK17709.1"/>
    <property type="molecule type" value="Genomic_DNA"/>
</dbReference>
<organism evidence="2 3">
    <name type="scientific">Aspergillus rambellii</name>
    <dbReference type="NCBI Taxonomy" id="308745"/>
    <lineage>
        <taxon>Eukaryota</taxon>
        <taxon>Fungi</taxon>
        <taxon>Dikarya</taxon>
        <taxon>Ascomycota</taxon>
        <taxon>Pezizomycotina</taxon>
        <taxon>Eurotiomycetes</taxon>
        <taxon>Eurotiomycetidae</taxon>
        <taxon>Eurotiales</taxon>
        <taxon>Aspergillaceae</taxon>
        <taxon>Aspergillus</taxon>
        <taxon>Aspergillus subgen. Nidulantes</taxon>
    </lineage>
</organism>
<proteinExistence type="predicted"/>
<sequence>MEDKDHGVIIKDEDVAIGGEETSEED</sequence>
<feature type="region of interest" description="Disordered" evidence="1">
    <location>
        <begin position="1"/>
        <end position="26"/>
    </location>
</feature>
<dbReference type="Proteomes" id="UP000034291">
    <property type="component" value="Unassembled WGS sequence"/>
</dbReference>
<reference evidence="2 3" key="1">
    <citation type="submission" date="2015-02" db="EMBL/GenBank/DDBJ databases">
        <title>Draft Genome Sequences of Two Closely-Related Aflatoxigenic Aspergillus Species Obtained from the Cote d'Ivoire.</title>
        <authorList>
            <person name="Moore G.G."/>
            <person name="Beltz S.B."/>
            <person name="Mack B.M."/>
        </authorList>
    </citation>
    <scope>NUCLEOTIDE SEQUENCE [LARGE SCALE GENOMIC DNA]</scope>
    <source>
        <strain evidence="2 3">SRRC1468</strain>
    </source>
</reference>
<comment type="caution">
    <text evidence="2">The sequence shown here is derived from an EMBL/GenBank/DDBJ whole genome shotgun (WGS) entry which is preliminary data.</text>
</comment>
<protein>
    <submittedName>
        <fullName evidence="2">Uncharacterized protein</fullName>
    </submittedName>
</protein>
<gene>
    <name evidence="2" type="ORF">ARAM_007672</name>
</gene>
<evidence type="ECO:0000256" key="1">
    <source>
        <dbReference type="SAM" id="MobiDB-lite"/>
    </source>
</evidence>
<keyword evidence="3" id="KW-1185">Reference proteome</keyword>
<accession>A0A0F8UDB5</accession>
<evidence type="ECO:0000313" key="3">
    <source>
        <dbReference type="Proteomes" id="UP000034291"/>
    </source>
</evidence>
<feature type="compositionally biased region" description="Basic and acidic residues" evidence="1">
    <location>
        <begin position="1"/>
        <end position="14"/>
    </location>
</feature>
<dbReference type="AlphaFoldDB" id="A0A0F8UDB5"/>
<name>A0A0F8UDB5_9EURO</name>